<dbReference type="InterPro" id="IPR001173">
    <property type="entry name" value="Glyco_trans_2-like"/>
</dbReference>
<comment type="caution">
    <text evidence="2">The sequence shown here is derived from an EMBL/GenBank/DDBJ whole genome shotgun (WGS) entry which is preliminary data.</text>
</comment>
<dbReference type="SUPFAM" id="SSF53448">
    <property type="entry name" value="Nucleotide-diphospho-sugar transferases"/>
    <property type="match status" value="1"/>
</dbReference>
<keyword evidence="2" id="KW-0808">Transferase</keyword>
<reference evidence="2 3" key="1">
    <citation type="submission" date="2013-04" db="EMBL/GenBank/DDBJ databases">
        <authorList>
            <person name="Kuznetsov B."/>
            <person name="Ivanovsky R."/>
        </authorList>
    </citation>
    <scope>NUCLEOTIDE SEQUENCE [LARGE SCALE GENOMIC DNA]</scope>
    <source>
        <strain evidence="2 3">MGU-K5</strain>
    </source>
</reference>
<dbReference type="CDD" id="cd04186">
    <property type="entry name" value="GT_2_like_c"/>
    <property type="match status" value="1"/>
</dbReference>
<name>S9TRR5_MAGFU</name>
<protein>
    <submittedName>
        <fullName evidence="2">Glycosyl transferase family protein</fullName>
    </submittedName>
</protein>
<sequence>MAEVTLSIVIVTYNARDLIDRCLAPIIVAALPQVEVVVWDNASQDGTIEHVIRTYPGVRAIASPENLGFARANNAAIATCSGELIVLLNPDAFIADLGDLIAMADYLGRHNEIAAVGPRLLNADDSHQVGDAGWRASLTSVIGHYLFLHRLFAGFPALYLTNPALLRRDAVDVDWICGACLVTRRDVVDAVGGLDGDIFLYGEDVEWGERCRDRGYRLVYLPQYEVLHLQGGRSGRKARCFSRPRPWMPWPIR</sequence>
<dbReference type="Gene3D" id="3.90.550.10">
    <property type="entry name" value="Spore Coat Polysaccharide Biosynthesis Protein SpsA, Chain A"/>
    <property type="match status" value="1"/>
</dbReference>
<dbReference type="RefSeq" id="WP_021132717.1">
    <property type="nucleotide sequence ID" value="NZ_AQPH01000047.1"/>
</dbReference>
<dbReference type="Pfam" id="PF00535">
    <property type="entry name" value="Glycos_transf_2"/>
    <property type="match status" value="1"/>
</dbReference>
<proteinExistence type="predicted"/>
<gene>
    <name evidence="2" type="ORF">K678_12040</name>
</gene>
<dbReference type="OrthoDB" id="9783791at2"/>
<dbReference type="EMBL" id="AQPH01000047">
    <property type="protein sequence ID" value="EPY01235.1"/>
    <property type="molecule type" value="Genomic_DNA"/>
</dbReference>
<evidence type="ECO:0000313" key="2">
    <source>
        <dbReference type="EMBL" id="EPY01235.1"/>
    </source>
</evidence>
<accession>S9TRR5</accession>
<dbReference type="InterPro" id="IPR029044">
    <property type="entry name" value="Nucleotide-diphossugar_trans"/>
</dbReference>
<dbReference type="eggNOG" id="COG1216">
    <property type="taxonomic scope" value="Bacteria"/>
</dbReference>
<dbReference type="STRING" id="1316936.K678_12040"/>
<dbReference type="PANTHER" id="PTHR43179:SF7">
    <property type="entry name" value="RHAMNOSYLTRANSFERASE WBBL"/>
    <property type="match status" value="1"/>
</dbReference>
<feature type="domain" description="Glycosyltransferase 2-like" evidence="1">
    <location>
        <begin position="7"/>
        <end position="134"/>
    </location>
</feature>
<dbReference type="PANTHER" id="PTHR43179">
    <property type="entry name" value="RHAMNOSYLTRANSFERASE WBBL"/>
    <property type="match status" value="1"/>
</dbReference>
<dbReference type="AlphaFoldDB" id="S9TRR5"/>
<dbReference type="GO" id="GO:0016740">
    <property type="term" value="F:transferase activity"/>
    <property type="evidence" value="ECO:0007669"/>
    <property type="project" value="UniProtKB-KW"/>
</dbReference>
<evidence type="ECO:0000313" key="3">
    <source>
        <dbReference type="Proteomes" id="UP000015350"/>
    </source>
</evidence>
<evidence type="ECO:0000259" key="1">
    <source>
        <dbReference type="Pfam" id="PF00535"/>
    </source>
</evidence>
<dbReference type="PATRIC" id="fig|1316936.3.peg.2403"/>
<organism evidence="2 3">
    <name type="scientific">Magnetospirillum fulvum MGU-K5</name>
    <dbReference type="NCBI Taxonomy" id="1316936"/>
    <lineage>
        <taxon>Bacteria</taxon>
        <taxon>Pseudomonadati</taxon>
        <taxon>Pseudomonadota</taxon>
        <taxon>Alphaproteobacteria</taxon>
        <taxon>Rhodospirillales</taxon>
        <taxon>Rhodospirillaceae</taxon>
        <taxon>Magnetospirillum</taxon>
    </lineage>
</organism>
<dbReference type="Proteomes" id="UP000015350">
    <property type="component" value="Unassembled WGS sequence"/>
</dbReference>